<proteinExistence type="predicted"/>
<evidence type="ECO:0000256" key="6">
    <source>
        <dbReference type="SAM" id="Phobius"/>
    </source>
</evidence>
<dbReference type="InterPro" id="IPR036259">
    <property type="entry name" value="MFS_trans_sf"/>
</dbReference>
<accession>A0A1Y1UPG8</accession>
<dbReference type="Proteomes" id="UP000193218">
    <property type="component" value="Unassembled WGS sequence"/>
</dbReference>
<feature type="transmembrane region" description="Helical" evidence="6">
    <location>
        <begin position="221"/>
        <end position="242"/>
    </location>
</feature>
<dbReference type="PROSITE" id="PS50850">
    <property type="entry name" value="MFS"/>
    <property type="match status" value="1"/>
</dbReference>
<evidence type="ECO:0000313" key="9">
    <source>
        <dbReference type="Proteomes" id="UP000193218"/>
    </source>
</evidence>
<dbReference type="InterPro" id="IPR011701">
    <property type="entry name" value="MFS"/>
</dbReference>
<dbReference type="OrthoDB" id="3437016at2759"/>
<dbReference type="GeneID" id="33555857"/>
<dbReference type="PANTHER" id="PTHR23501:SF191">
    <property type="entry name" value="VACUOLAR BASIC AMINO ACID TRANSPORTER 4"/>
    <property type="match status" value="1"/>
</dbReference>
<dbReference type="FunCoup" id="A0A1Y1UPG8">
    <property type="interactions" value="21"/>
</dbReference>
<evidence type="ECO:0000256" key="4">
    <source>
        <dbReference type="ARBA" id="ARBA00022989"/>
    </source>
</evidence>
<dbReference type="STRING" id="4999.A0A1Y1UPG8"/>
<comment type="subcellular location">
    <subcellularLocation>
        <location evidence="1">Endomembrane system</location>
        <topology evidence="1">Multi-pass membrane protein</topology>
    </subcellularLocation>
</comment>
<dbReference type="GO" id="GO:0000329">
    <property type="term" value="C:fungal-type vacuole membrane"/>
    <property type="evidence" value="ECO:0007669"/>
    <property type="project" value="TreeGrafter"/>
</dbReference>
<dbReference type="EMBL" id="NBSH01000002">
    <property type="protein sequence ID" value="ORX39938.1"/>
    <property type="molecule type" value="Genomic_DNA"/>
</dbReference>
<feature type="transmembrane region" description="Helical" evidence="6">
    <location>
        <begin position="334"/>
        <end position="355"/>
    </location>
</feature>
<evidence type="ECO:0000256" key="2">
    <source>
        <dbReference type="ARBA" id="ARBA00022448"/>
    </source>
</evidence>
<dbReference type="PANTHER" id="PTHR23501">
    <property type="entry name" value="MAJOR FACILITATOR SUPERFAMILY"/>
    <property type="match status" value="1"/>
</dbReference>
<keyword evidence="2" id="KW-0813">Transport</keyword>
<keyword evidence="9" id="KW-1185">Reference proteome</keyword>
<dbReference type="GO" id="GO:0012505">
    <property type="term" value="C:endomembrane system"/>
    <property type="evidence" value="ECO:0007669"/>
    <property type="project" value="UniProtKB-SubCell"/>
</dbReference>
<dbReference type="InterPro" id="IPR020846">
    <property type="entry name" value="MFS_dom"/>
</dbReference>
<keyword evidence="5 6" id="KW-0472">Membrane</keyword>
<dbReference type="SUPFAM" id="SSF103473">
    <property type="entry name" value="MFS general substrate transporter"/>
    <property type="match status" value="1"/>
</dbReference>
<evidence type="ECO:0000256" key="1">
    <source>
        <dbReference type="ARBA" id="ARBA00004127"/>
    </source>
</evidence>
<feature type="domain" description="Major facilitator superfamily (MFS) profile" evidence="7">
    <location>
        <begin position="29"/>
        <end position="528"/>
    </location>
</feature>
<feature type="transmembrane region" description="Helical" evidence="6">
    <location>
        <begin position="28"/>
        <end position="51"/>
    </location>
</feature>
<evidence type="ECO:0000256" key="3">
    <source>
        <dbReference type="ARBA" id="ARBA00022692"/>
    </source>
</evidence>
<organism evidence="8 9">
    <name type="scientific">Kockovaella imperatae</name>
    <dbReference type="NCBI Taxonomy" id="4999"/>
    <lineage>
        <taxon>Eukaryota</taxon>
        <taxon>Fungi</taxon>
        <taxon>Dikarya</taxon>
        <taxon>Basidiomycota</taxon>
        <taxon>Agaricomycotina</taxon>
        <taxon>Tremellomycetes</taxon>
        <taxon>Tremellales</taxon>
        <taxon>Cuniculitremaceae</taxon>
        <taxon>Kockovaella</taxon>
    </lineage>
</organism>
<feature type="transmembrane region" description="Helical" evidence="6">
    <location>
        <begin position="434"/>
        <end position="456"/>
    </location>
</feature>
<comment type="caution">
    <text evidence="8">The sequence shown here is derived from an EMBL/GenBank/DDBJ whole genome shotgun (WGS) entry which is preliminary data.</text>
</comment>
<feature type="transmembrane region" description="Helical" evidence="6">
    <location>
        <begin position="94"/>
        <end position="113"/>
    </location>
</feature>
<evidence type="ECO:0000256" key="5">
    <source>
        <dbReference type="ARBA" id="ARBA00023136"/>
    </source>
</evidence>
<feature type="transmembrane region" description="Helical" evidence="6">
    <location>
        <begin position="119"/>
        <end position="143"/>
    </location>
</feature>
<reference evidence="8 9" key="1">
    <citation type="submission" date="2017-03" db="EMBL/GenBank/DDBJ databases">
        <title>Widespread Adenine N6-methylation of Active Genes in Fungi.</title>
        <authorList>
            <consortium name="DOE Joint Genome Institute"/>
            <person name="Mondo S.J."/>
            <person name="Dannebaum R.O."/>
            <person name="Kuo R.C."/>
            <person name="Louie K.B."/>
            <person name="Bewick A.J."/>
            <person name="Labutti K."/>
            <person name="Haridas S."/>
            <person name="Kuo A."/>
            <person name="Salamov A."/>
            <person name="Ahrendt S.R."/>
            <person name="Lau R."/>
            <person name="Bowen B.P."/>
            <person name="Lipzen A."/>
            <person name="Sullivan W."/>
            <person name="Andreopoulos W.B."/>
            <person name="Clum A."/>
            <person name="Lindquist E."/>
            <person name="Daum C."/>
            <person name="Northen T.R."/>
            <person name="Ramamoorthy G."/>
            <person name="Schmitz R.J."/>
            <person name="Gryganskyi A."/>
            <person name="Culley D."/>
            <person name="Magnuson J."/>
            <person name="James T.Y."/>
            <person name="O'Malley M.A."/>
            <person name="Stajich J.E."/>
            <person name="Spatafora J.W."/>
            <person name="Visel A."/>
            <person name="Grigoriev I.V."/>
        </authorList>
    </citation>
    <scope>NUCLEOTIDE SEQUENCE [LARGE SCALE GENOMIC DNA]</scope>
    <source>
        <strain evidence="8 9">NRRL Y-17943</strain>
    </source>
</reference>
<keyword evidence="3 6" id="KW-0812">Transmembrane</keyword>
<feature type="transmembrane region" description="Helical" evidence="6">
    <location>
        <begin position="180"/>
        <end position="200"/>
    </location>
</feature>
<evidence type="ECO:0000313" key="8">
    <source>
        <dbReference type="EMBL" id="ORX39938.1"/>
    </source>
</evidence>
<dbReference type="Pfam" id="PF07690">
    <property type="entry name" value="MFS_1"/>
    <property type="match status" value="1"/>
</dbReference>
<evidence type="ECO:0000259" key="7">
    <source>
        <dbReference type="PROSITE" id="PS50850"/>
    </source>
</evidence>
<feature type="transmembrane region" description="Helical" evidence="6">
    <location>
        <begin position="262"/>
        <end position="288"/>
    </location>
</feature>
<dbReference type="Gene3D" id="1.20.1250.20">
    <property type="entry name" value="MFS general substrate transporter like domains"/>
    <property type="match status" value="1"/>
</dbReference>
<protein>
    <submittedName>
        <fullName evidence="8">Multidrug resistance protein fnx1</fullName>
    </submittedName>
</protein>
<dbReference type="AlphaFoldDB" id="A0A1Y1UPG8"/>
<gene>
    <name evidence="8" type="ORF">BD324DRAFT_607100</name>
</gene>
<dbReference type="Gene3D" id="1.20.1720.10">
    <property type="entry name" value="Multidrug resistance protein D"/>
    <property type="match status" value="1"/>
</dbReference>
<feature type="transmembrane region" description="Helical" evidence="6">
    <location>
        <begin position="362"/>
        <end position="384"/>
    </location>
</feature>
<dbReference type="RefSeq" id="XP_021873723.1">
    <property type="nucleotide sequence ID" value="XM_022014049.1"/>
</dbReference>
<keyword evidence="4 6" id="KW-1133">Transmembrane helix</keyword>
<dbReference type="InParanoid" id="A0A1Y1UPG8"/>
<sequence length="538" mass="58231">MAETPETEPLLPKPHHNLLGLTAWRFRIVCVSVWSLTFFVSLDSTLVATLLTPIGSFFQVSNQAQWIGTSYLLSLCCFTPIYGRLSDLLGRKTALCIGLTLFVLGTAGCGLAPSMAWLIVARVVAGMGGGGLQSVSVIVVTDLVGLRRRGLFQGYGNIFFATGAAVGAPAGGIINDKLGWRWAFYLQLPFLAIAAIMLVTQFKVPRPPTSSNDKGNPLKRLDWLGSLTLVSAVGTLLIGISLKTSSSKSDGTNFAWSDPKIYGLLIAAAVLIVSFVLVEGFWAVEPLLPLSFLTRRTPAAVCLSSLVMVTNMFSIMFNIPLYCSTVLLASASQAGAHLTPYTLLLGLGSLEVGWVMRRTGKYWWLSIFHALLLVLTGVLMFTWSTKSPGWMFWVAQMPSAFGYGAILTTSLVALMTDVVRQGKGETAVATSMTYMFRMVGQVFGVSLSQAIIQAIVAKDLTNSIQGPRKQEIIQLIRHSASSIRDLEPVYRDAAVAAYQHALHTVFICNLVLTIVNTCILTAVKEEEMPEQRASEAAD</sequence>
<dbReference type="GO" id="GO:0005886">
    <property type="term" value="C:plasma membrane"/>
    <property type="evidence" value="ECO:0007669"/>
    <property type="project" value="TreeGrafter"/>
</dbReference>
<feature type="transmembrane region" description="Helical" evidence="6">
    <location>
        <begin position="300"/>
        <end position="322"/>
    </location>
</feature>
<name>A0A1Y1UPG8_9TREE</name>
<feature type="transmembrane region" description="Helical" evidence="6">
    <location>
        <begin position="501"/>
        <end position="523"/>
    </location>
</feature>
<feature type="transmembrane region" description="Helical" evidence="6">
    <location>
        <begin position="390"/>
        <end position="414"/>
    </location>
</feature>
<feature type="transmembrane region" description="Helical" evidence="6">
    <location>
        <begin position="63"/>
        <end position="82"/>
    </location>
</feature>
<feature type="transmembrane region" description="Helical" evidence="6">
    <location>
        <begin position="155"/>
        <end position="174"/>
    </location>
</feature>
<dbReference type="GO" id="GO:0015174">
    <property type="term" value="F:basic amino acid transmembrane transporter activity"/>
    <property type="evidence" value="ECO:0007669"/>
    <property type="project" value="TreeGrafter"/>
</dbReference>